<accession>A0A1A5HMM4</accession>
<gene>
    <name evidence="5" type="ORF">A8145_27100</name>
    <name evidence="4" type="ORF">BAE39_26810</name>
</gene>
<dbReference type="Proteomes" id="UP000093748">
    <property type="component" value="Unassembled WGS sequence"/>
</dbReference>
<dbReference type="Pfam" id="PF13408">
    <property type="entry name" value="Zn_ribbon_recom"/>
    <property type="match status" value="1"/>
</dbReference>
<evidence type="ECO:0000259" key="2">
    <source>
        <dbReference type="PROSITE" id="PS51736"/>
    </source>
</evidence>
<dbReference type="Gene3D" id="3.40.50.1390">
    <property type="entry name" value="Resolvase, N-terminal catalytic domain"/>
    <property type="match status" value="1"/>
</dbReference>
<dbReference type="Pfam" id="PF07508">
    <property type="entry name" value="Recombinase"/>
    <property type="match status" value="1"/>
</dbReference>
<organism evidence="4 7">
    <name type="scientific">Rhizobium loti</name>
    <name type="common">Mesorhizobium loti</name>
    <dbReference type="NCBI Taxonomy" id="381"/>
    <lineage>
        <taxon>Bacteria</taxon>
        <taxon>Pseudomonadati</taxon>
        <taxon>Pseudomonadota</taxon>
        <taxon>Alphaproteobacteria</taxon>
        <taxon>Hyphomicrobiales</taxon>
        <taxon>Phyllobacteriaceae</taxon>
        <taxon>Mesorhizobium</taxon>
    </lineage>
</organism>
<dbReference type="InterPro" id="IPR036162">
    <property type="entry name" value="Resolvase-like_N_sf"/>
</dbReference>
<dbReference type="GO" id="GO:0003677">
    <property type="term" value="F:DNA binding"/>
    <property type="evidence" value="ECO:0007669"/>
    <property type="project" value="InterPro"/>
</dbReference>
<dbReference type="PANTHER" id="PTHR30461">
    <property type="entry name" value="DNA-INVERTASE FROM LAMBDOID PROPHAGE"/>
    <property type="match status" value="1"/>
</dbReference>
<evidence type="ECO:0000313" key="5">
    <source>
        <dbReference type="EMBL" id="OBQ57718.1"/>
    </source>
</evidence>
<dbReference type="Pfam" id="PF00239">
    <property type="entry name" value="Resolvase"/>
    <property type="match status" value="1"/>
</dbReference>
<dbReference type="AlphaFoldDB" id="A0A1A5HMM4"/>
<dbReference type="InterPro" id="IPR038109">
    <property type="entry name" value="DNA_bind_recomb_sf"/>
</dbReference>
<evidence type="ECO:0000256" key="1">
    <source>
        <dbReference type="SAM" id="Coils"/>
    </source>
</evidence>
<dbReference type="CDD" id="cd00338">
    <property type="entry name" value="Ser_Recombinase"/>
    <property type="match status" value="1"/>
</dbReference>
<dbReference type="EMBL" id="LZTJ01000036">
    <property type="protein sequence ID" value="OBP68174.1"/>
    <property type="molecule type" value="Genomic_DNA"/>
</dbReference>
<feature type="coiled-coil region" evidence="1">
    <location>
        <begin position="440"/>
        <end position="471"/>
    </location>
</feature>
<evidence type="ECO:0000313" key="6">
    <source>
        <dbReference type="Proteomes" id="UP000093737"/>
    </source>
</evidence>
<dbReference type="InterPro" id="IPR050639">
    <property type="entry name" value="SSR_resolvase"/>
</dbReference>
<name>A0A1A5HMM4_RHILI</name>
<protein>
    <submittedName>
        <fullName evidence="4">Resolvase</fullName>
    </submittedName>
</protein>
<reference evidence="4" key="3">
    <citation type="submission" date="2016-06" db="EMBL/GenBank/DDBJ databases">
        <authorList>
            <person name="Kjaerup R.B."/>
            <person name="Dalgaard T.S."/>
            <person name="Juul-Madsen H.R."/>
        </authorList>
    </citation>
    <scope>NUCLEOTIDE SEQUENCE</scope>
    <source>
        <strain evidence="4">R7ANS::ICEMlSym2042</strain>
    </source>
</reference>
<dbReference type="InterPro" id="IPR006119">
    <property type="entry name" value="Resolv_N"/>
</dbReference>
<keyword evidence="1" id="KW-0175">Coiled coil</keyword>
<dbReference type="Proteomes" id="UP000093737">
    <property type="component" value="Unassembled WGS sequence"/>
</dbReference>
<sequence>MMSDLITTQHLCRKAVIYIRQSTPHQMVNNQESLRLQYALHQRAGDLGWDENNIEVIDADLGQSGAAAAHRAGFKDLLGRVTLGEVGIVLSYEVTRLARNCSDWYPLLDLCGYRQCLIGDRDGIYDPGSANGRLLLGLKGTISEVELHTLRGRLTAGLLSKAERGELALLLPAGLERDANGVVMKDSNQEVQDRIALIFSAFWELGTVGKVIRSLRDRALTIPRRNRFGDVVWRVPTASMLAGMLKNPAYAGAFVYGRTQSCHARYASGKIISRRRPMAEWKIVVKDRYPAYLDWERYERIQTMLTDNHAEYRRNQTRGAPRDGAAVLQGIVWCGRCGHKMGVEYKNGNRYVCNFLARSQGGALCQHLPADPIDARVVEAFFAAASPAELADLMHAKDARQQADEAFERAEEQQIKRLRYQALLAERQYDRVDPDNRLIAAELERRWERALRELRQAEDALERRRAMQSQSDDLTPTEQNDFIAAGSQLPEFWQRPDIEWGRKKALIRSLIDKVILQRVVRDRITIRIVWRGGEVTEREVEPRVHALSALSRGAEMKVRLLELAHQGLDDTAIAARLTKEGFRSPRRSYVPVRTVQVVRQGHRVLRQSTPARSYHIPGWLSVSELAMAADVSRSWIRHRIRNGVISIHQSATHKRVLFPDAAATIAAIKELKSGVRQHLDFTQSATE</sequence>
<feature type="domain" description="Recombinase" evidence="3">
    <location>
        <begin position="172"/>
        <end position="312"/>
    </location>
</feature>
<dbReference type="PROSITE" id="PS51737">
    <property type="entry name" value="RECOMBINASE_DNA_BIND"/>
    <property type="match status" value="1"/>
</dbReference>
<dbReference type="Gene3D" id="3.90.1750.20">
    <property type="entry name" value="Putative Large Serine Recombinase, Chain B, Domain 2"/>
    <property type="match status" value="1"/>
</dbReference>
<reference evidence="7" key="2">
    <citation type="submission" date="2016-06" db="EMBL/GenBank/DDBJ databases">
        <title>NZP2037 Pacbio-Illumina hybrid assembly.</title>
        <authorList>
            <person name="Ramsay J.P."/>
        </authorList>
    </citation>
    <scope>NUCLEOTIDE SEQUENCE [LARGE SCALE GENOMIC DNA]</scope>
    <source>
        <strain evidence="7">R7ANS::ICEMlSym2042</strain>
    </source>
</reference>
<dbReference type="EMBL" id="LYTK01000025">
    <property type="protein sequence ID" value="OBQ57718.1"/>
    <property type="molecule type" value="Genomic_DNA"/>
</dbReference>
<dbReference type="SMART" id="SM00857">
    <property type="entry name" value="Resolvase"/>
    <property type="match status" value="1"/>
</dbReference>
<feature type="domain" description="Resolvase/invertase-type recombinase catalytic" evidence="2">
    <location>
        <begin position="14"/>
        <end position="165"/>
    </location>
</feature>
<dbReference type="InterPro" id="IPR025827">
    <property type="entry name" value="Zn_ribbon_recom_dom"/>
</dbReference>
<evidence type="ECO:0000313" key="7">
    <source>
        <dbReference type="Proteomes" id="UP000093748"/>
    </source>
</evidence>
<dbReference type="PANTHER" id="PTHR30461:SF23">
    <property type="entry name" value="DNA RECOMBINASE-RELATED"/>
    <property type="match status" value="1"/>
</dbReference>
<reference evidence="5 6" key="1">
    <citation type="submission" date="2016-05" db="EMBL/GenBank/DDBJ databases">
        <authorList>
            <person name="Ramsay J.P."/>
        </authorList>
    </citation>
    <scope>NUCLEOTIDE SEQUENCE [LARGE SCALE GENOMIC DNA]</scope>
    <source>
        <strain evidence="5 6">NZP2042</strain>
    </source>
</reference>
<dbReference type="SUPFAM" id="SSF53041">
    <property type="entry name" value="Resolvase-like"/>
    <property type="match status" value="1"/>
</dbReference>
<dbReference type="InterPro" id="IPR011109">
    <property type="entry name" value="DNA_bind_recombinase_dom"/>
</dbReference>
<evidence type="ECO:0000313" key="4">
    <source>
        <dbReference type="EMBL" id="OBP68174.1"/>
    </source>
</evidence>
<evidence type="ECO:0000259" key="3">
    <source>
        <dbReference type="PROSITE" id="PS51737"/>
    </source>
</evidence>
<dbReference type="RefSeq" id="WP_065005791.1">
    <property type="nucleotide sequence ID" value="NZ_CP033334.1"/>
</dbReference>
<proteinExistence type="predicted"/>
<dbReference type="GO" id="GO:0000150">
    <property type="term" value="F:DNA strand exchange activity"/>
    <property type="evidence" value="ECO:0007669"/>
    <property type="project" value="InterPro"/>
</dbReference>
<dbReference type="PROSITE" id="PS51736">
    <property type="entry name" value="RECOMBINASES_3"/>
    <property type="match status" value="1"/>
</dbReference>
<comment type="caution">
    <text evidence="4">The sequence shown here is derived from an EMBL/GenBank/DDBJ whole genome shotgun (WGS) entry which is preliminary data.</text>
</comment>